<proteinExistence type="predicted"/>
<sequence>MKKRTKTYFRIMGMGAVAGMRAAAAPALLSHLLVKSPTGQLNFSPLHYLQVPKVAQGLKIAAGAELLGDKMPFTPNRIEPAQLGARVLSGALAGATLAMANKQSQAVGFLLGGLAAAAATYVFFTVRQKLVQTTGWPDTTIAVLEDTLALAGGYQIAKG</sequence>
<evidence type="ECO:0000259" key="3">
    <source>
        <dbReference type="Pfam" id="PF13548"/>
    </source>
</evidence>
<dbReference type="RefSeq" id="WP_150089679.1">
    <property type="nucleotide sequence ID" value="NZ_VWSF01000012.1"/>
</dbReference>
<comment type="caution">
    <text evidence="4">The sequence shown here is derived from an EMBL/GenBank/DDBJ whole genome shotgun (WGS) entry which is preliminary data.</text>
</comment>
<name>A0A5M6DCE1_9BACT</name>
<dbReference type="Proteomes" id="UP000323426">
    <property type="component" value="Unassembled WGS sequence"/>
</dbReference>
<dbReference type="InterPro" id="IPR025196">
    <property type="entry name" value="DUF4126"/>
</dbReference>
<keyword evidence="1" id="KW-0812">Transmembrane</keyword>
<keyword evidence="2" id="KW-0732">Signal</keyword>
<dbReference type="Pfam" id="PF13548">
    <property type="entry name" value="DUF4126"/>
    <property type="match status" value="1"/>
</dbReference>
<keyword evidence="5" id="KW-1185">Reference proteome</keyword>
<organism evidence="4 5">
    <name type="scientific">Adhaeribacter rhizoryzae</name>
    <dbReference type="NCBI Taxonomy" id="2607907"/>
    <lineage>
        <taxon>Bacteria</taxon>
        <taxon>Pseudomonadati</taxon>
        <taxon>Bacteroidota</taxon>
        <taxon>Cytophagia</taxon>
        <taxon>Cytophagales</taxon>
        <taxon>Hymenobacteraceae</taxon>
        <taxon>Adhaeribacter</taxon>
    </lineage>
</organism>
<keyword evidence="1" id="KW-1133">Transmembrane helix</keyword>
<accession>A0A5M6DCE1</accession>
<evidence type="ECO:0000256" key="1">
    <source>
        <dbReference type="SAM" id="Phobius"/>
    </source>
</evidence>
<protein>
    <submittedName>
        <fullName evidence="4">DUF4126 family protein</fullName>
    </submittedName>
</protein>
<feature type="signal peptide" evidence="2">
    <location>
        <begin position="1"/>
        <end position="24"/>
    </location>
</feature>
<feature type="chain" id="PRO_5024465856" evidence="2">
    <location>
        <begin position="25"/>
        <end position="159"/>
    </location>
</feature>
<evidence type="ECO:0000313" key="5">
    <source>
        <dbReference type="Proteomes" id="UP000323426"/>
    </source>
</evidence>
<dbReference type="EMBL" id="VWSF01000012">
    <property type="protein sequence ID" value="KAA5544060.1"/>
    <property type="molecule type" value="Genomic_DNA"/>
</dbReference>
<feature type="domain" description="DUF4126" evidence="3">
    <location>
        <begin position="11"/>
        <end position="152"/>
    </location>
</feature>
<reference evidence="4 5" key="1">
    <citation type="submission" date="2019-09" db="EMBL/GenBank/DDBJ databases">
        <title>Genome sequence and assembly of Adhaeribacter sp.</title>
        <authorList>
            <person name="Chhetri G."/>
        </authorList>
    </citation>
    <scope>NUCLEOTIDE SEQUENCE [LARGE SCALE GENOMIC DNA]</scope>
    <source>
        <strain evidence="4 5">DK36</strain>
    </source>
</reference>
<keyword evidence="1" id="KW-0472">Membrane</keyword>
<gene>
    <name evidence="4" type="ORF">F0145_15910</name>
</gene>
<feature type="transmembrane region" description="Helical" evidence="1">
    <location>
        <begin position="106"/>
        <end position="124"/>
    </location>
</feature>
<evidence type="ECO:0000313" key="4">
    <source>
        <dbReference type="EMBL" id="KAA5544060.1"/>
    </source>
</evidence>
<dbReference type="AlphaFoldDB" id="A0A5M6DCE1"/>
<evidence type="ECO:0000256" key="2">
    <source>
        <dbReference type="SAM" id="SignalP"/>
    </source>
</evidence>